<reference evidence="6 7" key="1">
    <citation type="submission" date="2024-02" db="EMBL/GenBank/DDBJ databases">
        <title>Chromosome-scale genome assembly of the rough periwinkle Littorina saxatilis.</title>
        <authorList>
            <person name="De Jode A."/>
            <person name="Faria R."/>
            <person name="Formenti G."/>
            <person name="Sims Y."/>
            <person name="Smith T.P."/>
            <person name="Tracey A."/>
            <person name="Wood J.M.D."/>
            <person name="Zagrodzka Z.B."/>
            <person name="Johannesson K."/>
            <person name="Butlin R.K."/>
            <person name="Leder E.H."/>
        </authorList>
    </citation>
    <scope>NUCLEOTIDE SEQUENCE [LARGE SCALE GENOMIC DNA]</scope>
    <source>
        <strain evidence="6">Snail1</strain>
        <tissue evidence="6">Muscle</tissue>
    </source>
</reference>
<name>A0AAN9BIM5_9CAEN</name>
<evidence type="ECO:0000313" key="7">
    <source>
        <dbReference type="Proteomes" id="UP001374579"/>
    </source>
</evidence>
<feature type="region of interest" description="Disordered" evidence="4">
    <location>
        <begin position="417"/>
        <end position="438"/>
    </location>
</feature>
<feature type="compositionally biased region" description="Basic residues" evidence="4">
    <location>
        <begin position="51"/>
        <end position="70"/>
    </location>
</feature>
<organism evidence="6 7">
    <name type="scientific">Littorina saxatilis</name>
    <dbReference type="NCBI Taxonomy" id="31220"/>
    <lineage>
        <taxon>Eukaryota</taxon>
        <taxon>Metazoa</taxon>
        <taxon>Spiralia</taxon>
        <taxon>Lophotrochozoa</taxon>
        <taxon>Mollusca</taxon>
        <taxon>Gastropoda</taxon>
        <taxon>Caenogastropoda</taxon>
        <taxon>Littorinimorpha</taxon>
        <taxon>Littorinoidea</taxon>
        <taxon>Littorinidae</taxon>
        <taxon>Littorina</taxon>
    </lineage>
</organism>
<feature type="domain" description="EGF-like" evidence="5">
    <location>
        <begin position="328"/>
        <end position="362"/>
    </location>
</feature>
<proteinExistence type="predicted"/>
<dbReference type="AlphaFoldDB" id="A0AAN9BIM5"/>
<evidence type="ECO:0000256" key="2">
    <source>
        <dbReference type="ARBA" id="ARBA00004177"/>
    </source>
</evidence>
<dbReference type="InterPro" id="IPR000742">
    <property type="entry name" value="EGF"/>
</dbReference>
<dbReference type="Proteomes" id="UP001374579">
    <property type="component" value="Unassembled WGS sequence"/>
</dbReference>
<dbReference type="Gene3D" id="2.170.300.10">
    <property type="entry name" value="Tie2 ligand-binding domain superfamily"/>
    <property type="match status" value="1"/>
</dbReference>
<feature type="compositionally biased region" description="Basic residues" evidence="4">
    <location>
        <begin position="1"/>
        <end position="42"/>
    </location>
</feature>
<accession>A0AAN9BIM5</accession>
<evidence type="ECO:0000256" key="1">
    <source>
        <dbReference type="ARBA" id="ARBA00004127"/>
    </source>
</evidence>
<dbReference type="SMART" id="SM00181">
    <property type="entry name" value="EGF"/>
    <property type="match status" value="2"/>
</dbReference>
<feature type="region of interest" description="Disordered" evidence="4">
    <location>
        <begin position="1"/>
        <end position="205"/>
    </location>
</feature>
<dbReference type="PANTHER" id="PTHR45981">
    <property type="entry name" value="LD02310P"/>
    <property type="match status" value="1"/>
</dbReference>
<dbReference type="GO" id="GO:0005765">
    <property type="term" value="C:lysosomal membrane"/>
    <property type="evidence" value="ECO:0007669"/>
    <property type="project" value="UniProtKB-SubCell"/>
</dbReference>
<evidence type="ECO:0000313" key="6">
    <source>
        <dbReference type="EMBL" id="KAK7106167.1"/>
    </source>
</evidence>
<comment type="subcellular location">
    <subcellularLocation>
        <location evidence="1">Endomembrane system</location>
        <topology evidence="1">Multi-pass membrane protein</topology>
    </subcellularLocation>
    <subcellularLocation>
        <location evidence="2">Endosome</location>
    </subcellularLocation>
    <subcellularLocation>
        <location evidence="3">Lysosome membrane</location>
    </subcellularLocation>
</comment>
<dbReference type="GO" id="GO:0005768">
    <property type="term" value="C:endosome"/>
    <property type="evidence" value="ECO:0007669"/>
    <property type="project" value="UniProtKB-SubCell"/>
</dbReference>
<feature type="domain" description="EGF-like" evidence="5">
    <location>
        <begin position="283"/>
        <end position="317"/>
    </location>
</feature>
<comment type="caution">
    <text evidence="6">The sequence shown here is derived from an EMBL/GenBank/DDBJ whole genome shotgun (WGS) entry which is preliminary data.</text>
</comment>
<protein>
    <recommendedName>
        <fullName evidence="5">EGF-like domain-containing protein</fullName>
    </recommendedName>
</protein>
<feature type="compositionally biased region" description="Basic and acidic residues" evidence="4">
    <location>
        <begin position="417"/>
        <end position="428"/>
    </location>
</feature>
<feature type="compositionally biased region" description="Basic residues" evidence="4">
    <location>
        <begin position="195"/>
        <end position="205"/>
    </location>
</feature>
<gene>
    <name evidence="6" type="ORF">V1264_017455</name>
</gene>
<evidence type="ECO:0000256" key="3">
    <source>
        <dbReference type="ARBA" id="ARBA00004656"/>
    </source>
</evidence>
<keyword evidence="7" id="KW-1185">Reference proteome</keyword>
<feature type="compositionally biased region" description="Low complexity" evidence="4">
    <location>
        <begin position="76"/>
        <end position="194"/>
    </location>
</feature>
<sequence>MCSKTSHSKPSHSKTNHSKTSHSKTSHSKISHSKTSHSKPSHSKTSNSKTSHNKTSHSKTSHSKTSHSKTSHVQQDKPQQTKPQQNKPQQNKPQQNKPQQNKPQQNKPQQNKPQQNKPQQNKPQQNKPQQTKPQQNKPQQTKPQQNKPQQNKPQQTKPQQNKPHQTKPQQNKPQQNKPQQTKPQQNKPQQTKPNRTNRKQTPKIPKVTHIRRGTQTKTELYNDTLRECIMAQSCVPFLCHPVRECDGGTYFCYAFSSVNASKYDVASVTVSVKDCEHNMYGPECLDTCGRCAGNQTCNSSTGYCLTCLVGWTLPLCKTACEHNTYGPECLDTCGRCGGNQTCNSSTGYCLTCLAGWTPPLCTTAVPEKPLLTPTQQIVVGIFAGAPLSWGFLATLVQVCQILGNAGWMPFLSLGGKEDKKEEEGKGADESSEEEGPPSTCSRFLNFIFCGGAGMCLLSIMFCISCGKLLSNKFSWRKDSIQNDAESKQQQSSLPDNVITDQPVEKNKDSIDVVIYPPDSSADREPISRGVFITTLHETSHDSLDSPDESLDPPEVDTNHAAKKDIAKFTDKYFVVKSWLENPYKDRAQAKKKSHSSRAKKLSGFFSSGFHKKKAKYQTGDQ</sequence>
<dbReference type="EMBL" id="JBAMIC010000007">
    <property type="protein sequence ID" value="KAK7106167.1"/>
    <property type="molecule type" value="Genomic_DNA"/>
</dbReference>
<evidence type="ECO:0000259" key="5">
    <source>
        <dbReference type="SMART" id="SM00181"/>
    </source>
</evidence>
<evidence type="ECO:0000256" key="4">
    <source>
        <dbReference type="SAM" id="MobiDB-lite"/>
    </source>
</evidence>